<reference evidence="4 5" key="1">
    <citation type="submission" date="2017-04" db="EMBL/GenBank/DDBJ databases">
        <title>Genome Sequence of the Model Brown-Rot Fungus Postia placenta SB12.</title>
        <authorList>
            <consortium name="DOE Joint Genome Institute"/>
            <person name="Gaskell J."/>
            <person name="Kersten P."/>
            <person name="Larrondo L.F."/>
            <person name="Canessa P."/>
            <person name="Martinez D."/>
            <person name="Hibbett D."/>
            <person name="Schmoll M."/>
            <person name="Kubicek C.P."/>
            <person name="Martinez A.T."/>
            <person name="Yadav J."/>
            <person name="Master E."/>
            <person name="Magnuson J.K."/>
            <person name="James T."/>
            <person name="Yaver D."/>
            <person name="Berka R."/>
            <person name="Labutti K."/>
            <person name="Lipzen A."/>
            <person name="Aerts A."/>
            <person name="Barry K."/>
            <person name="Henrissat B."/>
            <person name="Blanchette R."/>
            <person name="Grigoriev I."/>
            <person name="Cullen D."/>
        </authorList>
    </citation>
    <scope>NUCLEOTIDE SEQUENCE [LARGE SCALE GENOMIC DNA]</scope>
    <source>
        <strain evidence="4 5">MAD-698-R-SB12</strain>
    </source>
</reference>
<evidence type="ECO:0000256" key="1">
    <source>
        <dbReference type="PROSITE-ProRule" id="PRU00042"/>
    </source>
</evidence>
<dbReference type="RefSeq" id="XP_024340272.1">
    <property type="nucleotide sequence ID" value="XM_024478865.1"/>
</dbReference>
<protein>
    <recommendedName>
        <fullName evidence="3">C2H2-type domain-containing protein</fullName>
    </recommendedName>
</protein>
<proteinExistence type="predicted"/>
<feature type="domain" description="C2H2-type" evidence="3">
    <location>
        <begin position="214"/>
        <end position="241"/>
    </location>
</feature>
<keyword evidence="5" id="KW-1185">Reference proteome</keyword>
<dbReference type="AlphaFoldDB" id="A0A1X6N4E0"/>
<feature type="region of interest" description="Disordered" evidence="2">
    <location>
        <begin position="1"/>
        <end position="32"/>
    </location>
</feature>
<dbReference type="EMBL" id="KZ110595">
    <property type="protein sequence ID" value="OSX63478.1"/>
    <property type="molecule type" value="Genomic_DNA"/>
</dbReference>
<keyword evidence="1" id="KW-0479">Metal-binding</keyword>
<evidence type="ECO:0000313" key="4">
    <source>
        <dbReference type="EMBL" id="OSX63478.1"/>
    </source>
</evidence>
<evidence type="ECO:0000313" key="5">
    <source>
        <dbReference type="Proteomes" id="UP000194127"/>
    </source>
</evidence>
<dbReference type="GO" id="GO:0008270">
    <property type="term" value="F:zinc ion binding"/>
    <property type="evidence" value="ECO:0007669"/>
    <property type="project" value="UniProtKB-KW"/>
</dbReference>
<dbReference type="PROSITE" id="PS50157">
    <property type="entry name" value="ZINC_FINGER_C2H2_2"/>
    <property type="match status" value="1"/>
</dbReference>
<feature type="compositionally biased region" description="Polar residues" evidence="2">
    <location>
        <begin position="23"/>
        <end position="32"/>
    </location>
</feature>
<dbReference type="GeneID" id="36323815"/>
<dbReference type="InterPro" id="IPR013087">
    <property type="entry name" value="Znf_C2H2_type"/>
</dbReference>
<keyword evidence="1" id="KW-0863">Zinc-finger</keyword>
<gene>
    <name evidence="4" type="ORF">POSPLADRAFT_1045800</name>
</gene>
<keyword evidence="1" id="KW-0862">Zinc</keyword>
<dbReference type="STRING" id="670580.A0A1X6N4E0"/>
<dbReference type="Proteomes" id="UP000194127">
    <property type="component" value="Unassembled WGS sequence"/>
</dbReference>
<dbReference type="OrthoDB" id="2782214at2759"/>
<organism evidence="4 5">
    <name type="scientific">Postia placenta MAD-698-R-SB12</name>
    <dbReference type="NCBI Taxonomy" id="670580"/>
    <lineage>
        <taxon>Eukaryota</taxon>
        <taxon>Fungi</taxon>
        <taxon>Dikarya</taxon>
        <taxon>Basidiomycota</taxon>
        <taxon>Agaricomycotina</taxon>
        <taxon>Agaricomycetes</taxon>
        <taxon>Polyporales</taxon>
        <taxon>Adustoporiaceae</taxon>
        <taxon>Rhodonia</taxon>
    </lineage>
</organism>
<accession>A0A1X6N4E0</accession>
<name>A0A1X6N4E0_9APHY</name>
<evidence type="ECO:0000259" key="3">
    <source>
        <dbReference type="PROSITE" id="PS50157"/>
    </source>
</evidence>
<sequence length="314" mass="35059">MAESHDGEGGAWGYSRVDGGDVPSSSIHNSNRVNTTPAMYKYNEASLQNQYAQAPPTFAAQQSTMQHSHYAIPAASNVNFAPQITQNYPTIAQGYPAMASGHVQETLPVQTYSYHPPPATLVSPPHVPQPKPTSNHILCRWRQCGLVLDDLEPSGIARHLKEYHFDDLSGANPWHNKNRGLCEWWDWDGECRRDMNYASFAKHIASVHLRSTAARCPYCQHELGRRDSLERHIKNYCSQRPQCPPFDDCCEFSVRQQEHSPCCVDTGLPPMQATEANGGDDRTFNYQIFALTGPVGSARGSDLILQLHAWLRGI</sequence>
<evidence type="ECO:0000256" key="2">
    <source>
        <dbReference type="SAM" id="MobiDB-lite"/>
    </source>
</evidence>